<protein>
    <submittedName>
        <fullName evidence="4">Uncharacterized protein LOC100211175 isoform X4</fullName>
    </submittedName>
</protein>
<evidence type="ECO:0000256" key="2">
    <source>
        <dbReference type="SAM" id="SignalP"/>
    </source>
</evidence>
<gene>
    <name evidence="4" type="primary">LOC100211175</name>
</gene>
<keyword evidence="2" id="KW-0732">Signal</keyword>
<dbReference type="Proteomes" id="UP001652625">
    <property type="component" value="Chromosome 11"/>
</dbReference>
<feature type="compositionally biased region" description="Acidic residues" evidence="1">
    <location>
        <begin position="1371"/>
        <end position="1380"/>
    </location>
</feature>
<feature type="chain" id="PRO_5045271955" evidence="2">
    <location>
        <begin position="19"/>
        <end position="1675"/>
    </location>
</feature>
<organism evidence="3 4">
    <name type="scientific">Hydra vulgaris</name>
    <name type="common">Hydra</name>
    <name type="synonym">Hydra attenuata</name>
    <dbReference type="NCBI Taxonomy" id="6087"/>
    <lineage>
        <taxon>Eukaryota</taxon>
        <taxon>Metazoa</taxon>
        <taxon>Cnidaria</taxon>
        <taxon>Hydrozoa</taxon>
        <taxon>Hydroidolina</taxon>
        <taxon>Anthoathecata</taxon>
        <taxon>Aplanulata</taxon>
        <taxon>Hydridae</taxon>
        <taxon>Hydra</taxon>
    </lineage>
</organism>
<accession>A0ABM4CTC4</accession>
<keyword evidence="3" id="KW-1185">Reference proteome</keyword>
<dbReference type="GeneID" id="100211175"/>
<name>A0ABM4CTC4_HYDVU</name>
<evidence type="ECO:0000313" key="3">
    <source>
        <dbReference type="Proteomes" id="UP001652625"/>
    </source>
</evidence>
<proteinExistence type="predicted"/>
<feature type="region of interest" description="Disordered" evidence="1">
    <location>
        <begin position="1368"/>
        <end position="1391"/>
    </location>
</feature>
<sequence>MRMRINIIFVFILQTCFCKRASIKELQEQFKSILPKVEHKAGTSLSITKQMFGCIYVVKLEEVWKNIPVRFLQEVLFPDINLSQLSGHFLQTDQLKVGAYSLNVCDRRNPIYELSVNAASYDLASNHFAVNNLSMLVTFSAISNRVTGMINIVLSDGYAFYNFNGDPIYIQIGSEYGEKHVSCKCSFKNISFISILEIFQQEVIENIFLGKIQNSQDLDLKQLEFIDVDLEGYIIPLEGFEFQITGGPRGLEIFSHSSKTFVIVKQNEEQKIINFLLFSLIENFDFSHLISNFSNIKNLPYLQLIDGTLAILISDGCFSNFRNEAIKVVINNFLAGTDLQTVSNVGIHYFYRIKNLPNNESLDFKKEEGGLSFNKTYFPLNYVASLTPASYDRQTIDNGSNDNTSFFSDTTRLHNGSSFQPYRKYTIIKMIIDNKGLILKPVINISSSFIAVIKYIFGEEYTQDVEYVPLNEKKIVFLKSVMVYPFDESSTVVKVTLETSIDVLLNIVQINSIVFDVSRTFGSKEVWLIDINGSGMLQKIKLMKSEKKYFITGDVDVYSQTDLTKYVSHSYLFNNTMGRFEELVDFPYKNAFFKMELEKEQPKSITISARSIIFSQQDVPLETVIWQHDKLYCATVFRLNDISLDEVLNRLYDARMLKFTWLTLKNIEIVLRSNAGNVTGIFSSVFGDYVSPKSKSVVVVHGQLSVNLKTTCLDDPICNFIKNHIAHHLNIEITGNALKNSYSFKCLLKNVTKMFGDVWILNSIELNIFGTNEKDSRVQLIGKIVHKETKHVGEVFIGEDDLLGKTVLKITFDKQWKNFLGYSMLTINSMRASIYITDKPVETLDFYARIEIGNTNKSIFINKAVVTLSLKFKSSEDSDVVYAFLYGLTIDSLSNAFKNSKVHFLMQDTVFSDELVLAFTQNKKGTTVKELGNYKFYPTCTGIWGMNTFIGYVTACVDFSNGLKITFQPKSLSYFDEKLMFFKSSTNDIEGPEFSFEIMSNSNKNEKNSYVKGFLKTIGYQGYIHKSLNSDDLSFQFAGYLFKEVKMNVNLSALFGDNHIKYTATLDVQAAMPEISKNIKLLISNAHEKIQINILDKLNDLLSDITKLEQELKLKREYLLNRNSERRNNVFKRRLLIEEANEAIKTDCVDICGSKCVESLDWTSNCTAVAGQPLACLKWKKCNYLAADTKCIANCEALKIPTSISAHHERDEIRNLAEDISVTTSRMDGINSLLNRLIKLKFHLSYKFEEVQNKTLFLQILNTANQDLFKFTNEIPTSSQELANINIPELHFNSMSYLFLGKIYTMSERSFFINHHFFYDFAEELIQGADERFKTMTELIDHLKSEVAKQESLFFDFKEDYRNRDQKDSEFLEDNEEEGEEERRENKEDNEARISFDHEKFKYLFNPLLIDKNNKNMTKRSTTEDSPYDAVEKDGFLEIKIQPCITKGSKTVNAFKRHSSWIMMKSNNRFNIPTPKKLTTNLLKTKNHCLIKRSAVHHFEDLAKSLLDLKRFYLEGRERIEEINKCLLNEKININKQIKIARDIVPTKLDRDDMTYWLKQYKKGIDQQLKTLKQQLEHQNSVGIKYWASQLNLAKQVSKTSNYFEELRKKVCNQLTRTKTKRSNISEKNFINSIIKEFIRIVESEPYVGSLDNTLSKLTKNITLFKRSLSGSCIL</sequence>
<evidence type="ECO:0000256" key="1">
    <source>
        <dbReference type="SAM" id="MobiDB-lite"/>
    </source>
</evidence>
<evidence type="ECO:0000313" key="4">
    <source>
        <dbReference type="RefSeq" id="XP_065665141.1"/>
    </source>
</evidence>
<reference evidence="4" key="1">
    <citation type="submission" date="2025-08" db="UniProtKB">
        <authorList>
            <consortium name="RefSeq"/>
        </authorList>
    </citation>
    <scope>IDENTIFICATION</scope>
</reference>
<dbReference type="RefSeq" id="XP_065665141.1">
    <property type="nucleotide sequence ID" value="XM_065809069.1"/>
</dbReference>
<feature type="compositionally biased region" description="Basic and acidic residues" evidence="1">
    <location>
        <begin position="1381"/>
        <end position="1391"/>
    </location>
</feature>
<feature type="signal peptide" evidence="2">
    <location>
        <begin position="1"/>
        <end position="18"/>
    </location>
</feature>